<name>A0A210PZC7_MIZYE</name>
<comment type="caution">
    <text evidence="1">The sequence shown here is derived from an EMBL/GenBank/DDBJ whole genome shotgun (WGS) entry which is preliminary data.</text>
</comment>
<protein>
    <submittedName>
        <fullName evidence="1">Uncharacterized protein</fullName>
    </submittedName>
</protein>
<organism evidence="1 2">
    <name type="scientific">Mizuhopecten yessoensis</name>
    <name type="common">Japanese scallop</name>
    <name type="synonym">Patinopecten yessoensis</name>
    <dbReference type="NCBI Taxonomy" id="6573"/>
    <lineage>
        <taxon>Eukaryota</taxon>
        <taxon>Metazoa</taxon>
        <taxon>Spiralia</taxon>
        <taxon>Lophotrochozoa</taxon>
        <taxon>Mollusca</taxon>
        <taxon>Bivalvia</taxon>
        <taxon>Autobranchia</taxon>
        <taxon>Pteriomorphia</taxon>
        <taxon>Pectinida</taxon>
        <taxon>Pectinoidea</taxon>
        <taxon>Pectinidae</taxon>
        <taxon>Mizuhopecten</taxon>
    </lineage>
</organism>
<proteinExistence type="predicted"/>
<evidence type="ECO:0000313" key="2">
    <source>
        <dbReference type="Proteomes" id="UP000242188"/>
    </source>
</evidence>
<reference evidence="1 2" key="1">
    <citation type="journal article" date="2017" name="Nat. Ecol. Evol.">
        <title>Scallop genome provides insights into evolution of bilaterian karyotype and development.</title>
        <authorList>
            <person name="Wang S."/>
            <person name="Zhang J."/>
            <person name="Jiao W."/>
            <person name="Li J."/>
            <person name="Xun X."/>
            <person name="Sun Y."/>
            <person name="Guo X."/>
            <person name="Huan P."/>
            <person name="Dong B."/>
            <person name="Zhang L."/>
            <person name="Hu X."/>
            <person name="Sun X."/>
            <person name="Wang J."/>
            <person name="Zhao C."/>
            <person name="Wang Y."/>
            <person name="Wang D."/>
            <person name="Huang X."/>
            <person name="Wang R."/>
            <person name="Lv J."/>
            <person name="Li Y."/>
            <person name="Zhang Z."/>
            <person name="Liu B."/>
            <person name="Lu W."/>
            <person name="Hui Y."/>
            <person name="Liang J."/>
            <person name="Zhou Z."/>
            <person name="Hou R."/>
            <person name="Li X."/>
            <person name="Liu Y."/>
            <person name="Li H."/>
            <person name="Ning X."/>
            <person name="Lin Y."/>
            <person name="Zhao L."/>
            <person name="Xing Q."/>
            <person name="Dou J."/>
            <person name="Li Y."/>
            <person name="Mao J."/>
            <person name="Guo H."/>
            <person name="Dou H."/>
            <person name="Li T."/>
            <person name="Mu C."/>
            <person name="Jiang W."/>
            <person name="Fu Q."/>
            <person name="Fu X."/>
            <person name="Miao Y."/>
            <person name="Liu J."/>
            <person name="Yu Q."/>
            <person name="Li R."/>
            <person name="Liao H."/>
            <person name="Li X."/>
            <person name="Kong Y."/>
            <person name="Jiang Z."/>
            <person name="Chourrout D."/>
            <person name="Li R."/>
            <person name="Bao Z."/>
        </authorList>
    </citation>
    <scope>NUCLEOTIDE SEQUENCE [LARGE SCALE GENOMIC DNA]</scope>
    <source>
        <strain evidence="1 2">PY_sf001</strain>
    </source>
</reference>
<evidence type="ECO:0000313" key="1">
    <source>
        <dbReference type="EMBL" id="OWF41847.1"/>
    </source>
</evidence>
<dbReference type="OrthoDB" id="6141286at2759"/>
<gene>
    <name evidence="1" type="ORF">KP79_PYT02112</name>
</gene>
<dbReference type="Proteomes" id="UP000242188">
    <property type="component" value="Unassembled WGS sequence"/>
</dbReference>
<dbReference type="EMBL" id="NEDP02005349">
    <property type="protein sequence ID" value="OWF41847.1"/>
    <property type="molecule type" value="Genomic_DNA"/>
</dbReference>
<sequence length="124" mass="14167">MEEGGDCMNENSSKPDSIAIYRASFLKCALLLRDTNNAYKMADGDRIAENAKFQLLLSRVGNHTKYQLWLFRFLAYMVALLSPRMTYEYKWNCTSDLLGGNGHDIPNDNLVEIQVQNVKKKIQA</sequence>
<keyword evidence="2" id="KW-1185">Reference proteome</keyword>
<accession>A0A210PZC7</accession>
<dbReference type="AlphaFoldDB" id="A0A210PZC7"/>